<evidence type="ECO:0000313" key="1">
    <source>
        <dbReference type="EMBL" id="RBP72807.1"/>
    </source>
</evidence>
<gene>
    <name evidence="1" type="ORF">DFO65_10398</name>
</gene>
<organism evidence="1 2">
    <name type="scientific">Brevibacterium celere</name>
    <dbReference type="NCBI Taxonomy" id="225845"/>
    <lineage>
        <taxon>Bacteria</taxon>
        <taxon>Bacillati</taxon>
        <taxon>Actinomycetota</taxon>
        <taxon>Actinomycetes</taxon>
        <taxon>Micrococcales</taxon>
        <taxon>Brevibacteriaceae</taxon>
        <taxon>Brevibacterium</taxon>
    </lineage>
</organism>
<dbReference type="AlphaFoldDB" id="A0A366IK48"/>
<accession>A0A366IK48</accession>
<name>A0A366IK48_9MICO</name>
<dbReference type="InterPro" id="IPR054206">
    <property type="entry name" value="DUF6912"/>
</dbReference>
<comment type="caution">
    <text evidence="1">The sequence shown here is derived from an EMBL/GenBank/DDBJ whole genome shotgun (WGS) entry which is preliminary data.</text>
</comment>
<reference evidence="1 2" key="1">
    <citation type="submission" date="2018-06" db="EMBL/GenBank/DDBJ databases">
        <title>Freshwater and sediment microbial communities from various areas in North America, analyzing microbe dynamics in response to fracking.</title>
        <authorList>
            <person name="Lamendella R."/>
        </authorList>
    </citation>
    <scope>NUCLEOTIDE SEQUENCE [LARGE SCALE GENOMIC DNA]</scope>
    <source>
        <strain evidence="1 2">3b_TX</strain>
    </source>
</reference>
<dbReference type="EMBL" id="QNSB01000003">
    <property type="protein sequence ID" value="RBP72807.1"/>
    <property type="molecule type" value="Genomic_DNA"/>
</dbReference>
<evidence type="ECO:0000313" key="2">
    <source>
        <dbReference type="Proteomes" id="UP000253509"/>
    </source>
</evidence>
<proteinExistence type="predicted"/>
<dbReference type="Proteomes" id="UP000253509">
    <property type="component" value="Unassembled WGS sequence"/>
</dbReference>
<keyword evidence="2" id="KW-1185">Reference proteome</keyword>
<sequence>MAIRCYIPTTLSALARGLGPAHAVAPDARGRGLRGEEGEAEEFDALCIAAGLAAAEALSPETAAEGSPRAVLAYDAAETTGHVTLIEGFDLLRLDAVDPARIVSIHVDEPEVWEQAVALAEAEGTEAAEDRLGESDLLWYDVTELPDLLGH</sequence>
<dbReference type="Pfam" id="PF21853">
    <property type="entry name" value="DUF6912"/>
    <property type="match status" value="1"/>
</dbReference>
<protein>
    <submittedName>
        <fullName evidence="1">Uncharacterized protein</fullName>
    </submittedName>
</protein>
<dbReference type="RefSeq" id="WP_113903296.1">
    <property type="nucleotide sequence ID" value="NZ_QNSB01000003.1"/>
</dbReference>